<evidence type="ECO:0000256" key="5">
    <source>
        <dbReference type="PROSITE-ProRule" id="PRU00125"/>
    </source>
</evidence>
<protein>
    <recommendedName>
        <fullName evidence="6">LIM zinc-binding domain-containing protein</fullName>
    </recommendedName>
</protein>
<dbReference type="Gene3D" id="2.10.110.10">
    <property type="entry name" value="Cysteine Rich Protein"/>
    <property type="match status" value="5"/>
</dbReference>
<keyword evidence="1 5" id="KW-0479">Metal-binding</keyword>
<dbReference type="GO" id="GO:0003712">
    <property type="term" value="F:transcription coregulator activity"/>
    <property type="evidence" value="ECO:0007669"/>
    <property type="project" value="TreeGrafter"/>
</dbReference>
<feature type="domain" description="LIM zinc-binding" evidence="6">
    <location>
        <begin position="325"/>
        <end position="388"/>
    </location>
</feature>
<keyword evidence="3 5" id="KW-0862">Zinc</keyword>
<feature type="domain" description="LIM zinc-binding" evidence="6">
    <location>
        <begin position="573"/>
        <end position="627"/>
    </location>
</feature>
<dbReference type="InterPro" id="IPR006769">
    <property type="entry name" value="MCU_C"/>
</dbReference>
<dbReference type="GO" id="GO:0046872">
    <property type="term" value="F:metal ion binding"/>
    <property type="evidence" value="ECO:0007669"/>
    <property type="project" value="UniProtKB-KW"/>
</dbReference>
<reference evidence="7" key="1">
    <citation type="submission" date="2021-02" db="EMBL/GenBank/DDBJ databases">
        <authorList>
            <person name="Nowell W R."/>
        </authorList>
    </citation>
    <scope>NUCLEOTIDE SEQUENCE</scope>
</reference>
<dbReference type="PANTHER" id="PTHR24205">
    <property type="entry name" value="FOUR AND A HALF LIM DOMAINS PROTEIN"/>
    <property type="match status" value="1"/>
</dbReference>
<evidence type="ECO:0000313" key="7">
    <source>
        <dbReference type="EMBL" id="CAF4065181.1"/>
    </source>
</evidence>
<name>A0A819SPC2_9BILA</name>
<dbReference type="EMBL" id="CAJOBD010006603">
    <property type="protein sequence ID" value="CAF4065181.1"/>
    <property type="molecule type" value="Genomic_DNA"/>
</dbReference>
<organism evidence="7 8">
    <name type="scientific">Rotaria sordida</name>
    <dbReference type="NCBI Taxonomy" id="392033"/>
    <lineage>
        <taxon>Eukaryota</taxon>
        <taxon>Metazoa</taxon>
        <taxon>Spiralia</taxon>
        <taxon>Gnathifera</taxon>
        <taxon>Rotifera</taxon>
        <taxon>Eurotatoria</taxon>
        <taxon>Bdelloidea</taxon>
        <taxon>Philodinida</taxon>
        <taxon>Philodinidae</taxon>
        <taxon>Rotaria</taxon>
    </lineage>
</organism>
<evidence type="ECO:0000256" key="3">
    <source>
        <dbReference type="ARBA" id="ARBA00022833"/>
    </source>
</evidence>
<dbReference type="PROSITE" id="PS00478">
    <property type="entry name" value="LIM_DOMAIN_1"/>
    <property type="match status" value="4"/>
</dbReference>
<dbReference type="GO" id="GO:0005634">
    <property type="term" value="C:nucleus"/>
    <property type="evidence" value="ECO:0007669"/>
    <property type="project" value="TreeGrafter"/>
</dbReference>
<dbReference type="Proteomes" id="UP000663836">
    <property type="component" value="Unassembled WGS sequence"/>
</dbReference>
<dbReference type="SMART" id="SM00132">
    <property type="entry name" value="LIM"/>
    <property type="match status" value="5"/>
</dbReference>
<proteinExistence type="predicted"/>
<dbReference type="PANTHER" id="PTHR24205:SF16">
    <property type="entry name" value="GH01042P-RELATED"/>
    <property type="match status" value="1"/>
</dbReference>
<sequence>MRFTLLIRSIINAAAITTSKKSRTISISSKPPILLEPTLSHSDSVLVLSLILRSRQEICRFHLNLQTATVGQLIDEIKQEDADIEHVHIHDEKGHLLSKSYTLKSLIHSPFTIQLNQQKIFLFDPINKLQIKDTTMRHTKIDGPSTEDTFCHEKYSELKNEANALTIQLEPLEKVKNKLANICQRYTSRCIWYGLAAMCFQVGILVELTWDVYSWDVVGPLSYFIGYGTVMAIHAFHLITGTDFEYMTLTDRLFLRRFYREAHCYSFDISLYNRLKNRLFTVHTDLARLRAPLPLSLPVPAHPFRCKNSGEELSPLDFFVNQPVSYCSKCTSSIDQNHQSNIRFNNRLYHTNCFTCGICHKNLSDSTNTNFAIHNNEPICAQCKQANAKICYACQKPILTGGLITFDTNVYHDDCFRCSQCQKLLTYETTLNKHNSKPCCATCYDKKFAPQCSQCLKPISTGKILTCDTKKYHSDCFQCDQCNKSLADEKDLYEYNSKPCCYQCYNQRTAPECAKCHKLISIGKILKWNENKYHEDCFRCHQCNKSLGDASNFCKHDSKPFCSECDAELFAPRCAQCAKPIIDKYTAFKNKTFHPNCFFCVKCHRTISSTEKFYEDKFGFVCSTCGT</sequence>
<dbReference type="PROSITE" id="PS50023">
    <property type="entry name" value="LIM_DOMAIN_2"/>
    <property type="match status" value="4"/>
</dbReference>
<evidence type="ECO:0000256" key="2">
    <source>
        <dbReference type="ARBA" id="ARBA00022737"/>
    </source>
</evidence>
<keyword evidence="2" id="KW-0677">Repeat</keyword>
<dbReference type="InterPro" id="IPR001781">
    <property type="entry name" value="Znf_LIM"/>
</dbReference>
<evidence type="ECO:0000259" key="6">
    <source>
        <dbReference type="PROSITE" id="PS50023"/>
    </source>
</evidence>
<evidence type="ECO:0000313" key="8">
    <source>
        <dbReference type="Proteomes" id="UP000663836"/>
    </source>
</evidence>
<dbReference type="SUPFAM" id="SSF57716">
    <property type="entry name" value="Glucocorticoid receptor-like (DNA-binding domain)"/>
    <property type="match status" value="4"/>
</dbReference>
<dbReference type="GO" id="GO:0030018">
    <property type="term" value="C:Z disc"/>
    <property type="evidence" value="ECO:0007669"/>
    <property type="project" value="TreeGrafter"/>
</dbReference>
<comment type="caution">
    <text evidence="7">The sequence shown here is derived from an EMBL/GenBank/DDBJ whole genome shotgun (WGS) entry which is preliminary data.</text>
</comment>
<evidence type="ECO:0000256" key="1">
    <source>
        <dbReference type="ARBA" id="ARBA00022723"/>
    </source>
</evidence>
<gene>
    <name evidence="7" type="ORF">JBS370_LOCUS29826</name>
</gene>
<dbReference type="AlphaFoldDB" id="A0A819SPC2"/>
<evidence type="ECO:0000256" key="4">
    <source>
        <dbReference type="ARBA" id="ARBA00023038"/>
    </source>
</evidence>
<dbReference type="Pfam" id="PF00412">
    <property type="entry name" value="LIM"/>
    <property type="match status" value="5"/>
</dbReference>
<dbReference type="CDD" id="cd08368">
    <property type="entry name" value="LIM"/>
    <property type="match status" value="5"/>
</dbReference>
<feature type="domain" description="LIM zinc-binding" evidence="6">
    <location>
        <begin position="389"/>
        <end position="450"/>
    </location>
</feature>
<dbReference type="Pfam" id="PF04678">
    <property type="entry name" value="MCU"/>
    <property type="match status" value="1"/>
</dbReference>
<feature type="domain" description="LIM zinc-binding" evidence="6">
    <location>
        <begin position="511"/>
        <end position="572"/>
    </location>
</feature>
<keyword evidence="4 5" id="KW-0440">LIM domain</keyword>
<accession>A0A819SPC2</accession>